<dbReference type="InterPro" id="IPR017195">
    <property type="entry name" value="ABC_thiamin-permease_prd"/>
</dbReference>
<sequence>MARTSALSTRVLLVCAAIGVATGIATALWTPLHGASAGVAIPLYGLVLGFHALPGVIAQQVLRLPWVALLTHALAALIACAFVPVMTGRYLLAALVFGGVQEGVSALTRYRHWEAWRFLLSGVITGAVLALPLWFAFDVSALAPWAGVLFVVFFLVGPVAWTAVGLAIGSALRRAGVARRTA</sequence>
<evidence type="ECO:0000313" key="3">
    <source>
        <dbReference type="Proteomes" id="UP000549113"/>
    </source>
</evidence>
<keyword evidence="1" id="KW-0812">Transmembrane</keyword>
<dbReference type="EMBL" id="JACIFH010000001">
    <property type="protein sequence ID" value="MBB4140395.1"/>
    <property type="molecule type" value="Genomic_DNA"/>
</dbReference>
<keyword evidence="3" id="KW-1185">Reference proteome</keyword>
<feature type="transmembrane region" description="Helical" evidence="1">
    <location>
        <begin position="90"/>
        <end position="108"/>
    </location>
</feature>
<dbReference type="Pfam" id="PF09819">
    <property type="entry name" value="ABC_cobalt"/>
    <property type="match status" value="1"/>
</dbReference>
<feature type="transmembrane region" description="Helical" evidence="1">
    <location>
        <begin position="115"/>
        <end position="137"/>
    </location>
</feature>
<reference evidence="2 3" key="1">
    <citation type="submission" date="2020-08" db="EMBL/GenBank/DDBJ databases">
        <title>Sequencing the genomes of 1000 actinobacteria strains.</title>
        <authorList>
            <person name="Klenk H.-P."/>
        </authorList>
    </citation>
    <scope>NUCLEOTIDE SEQUENCE [LARGE SCALE GENOMIC DNA]</scope>
    <source>
        <strain evidence="2 3">DSM 19600</strain>
    </source>
</reference>
<dbReference type="RefSeq" id="WP_183499928.1">
    <property type="nucleotide sequence ID" value="NZ_BAABCO010000004.1"/>
</dbReference>
<evidence type="ECO:0000256" key="1">
    <source>
        <dbReference type="SAM" id="Phobius"/>
    </source>
</evidence>
<protein>
    <submittedName>
        <fullName evidence="2">Energy-coupling factor transport system substrate-specific component</fullName>
    </submittedName>
</protein>
<keyword evidence="1" id="KW-0472">Membrane</keyword>
<dbReference type="Proteomes" id="UP000549113">
    <property type="component" value="Unassembled WGS sequence"/>
</dbReference>
<feature type="transmembrane region" description="Helical" evidence="1">
    <location>
        <begin position="64"/>
        <end position="84"/>
    </location>
</feature>
<keyword evidence="1" id="KW-1133">Transmembrane helix</keyword>
<organism evidence="2 3">
    <name type="scientific">Microbacterium invictum</name>
    <dbReference type="NCBI Taxonomy" id="515415"/>
    <lineage>
        <taxon>Bacteria</taxon>
        <taxon>Bacillati</taxon>
        <taxon>Actinomycetota</taxon>
        <taxon>Actinomycetes</taxon>
        <taxon>Micrococcales</taxon>
        <taxon>Microbacteriaceae</taxon>
        <taxon>Microbacterium</taxon>
    </lineage>
</organism>
<comment type="caution">
    <text evidence="2">The sequence shown here is derived from an EMBL/GenBank/DDBJ whole genome shotgun (WGS) entry which is preliminary data.</text>
</comment>
<gene>
    <name evidence="2" type="ORF">BKA10_002189</name>
</gene>
<feature type="transmembrane region" description="Helical" evidence="1">
    <location>
        <begin position="143"/>
        <end position="172"/>
    </location>
</feature>
<name>A0AA40SQ70_9MICO</name>
<evidence type="ECO:0000313" key="2">
    <source>
        <dbReference type="EMBL" id="MBB4140395.1"/>
    </source>
</evidence>
<dbReference type="AlphaFoldDB" id="A0AA40SQ70"/>
<feature type="transmembrane region" description="Helical" evidence="1">
    <location>
        <begin position="37"/>
        <end position="57"/>
    </location>
</feature>
<proteinExistence type="predicted"/>
<accession>A0AA40SQ70</accession>